<dbReference type="Pfam" id="PF07963">
    <property type="entry name" value="N_methyl"/>
    <property type="match status" value="1"/>
</dbReference>
<dbReference type="InterPro" id="IPR013362">
    <property type="entry name" value="Pilus_4_PilV"/>
</dbReference>
<dbReference type="RefSeq" id="WP_088751418.1">
    <property type="nucleotide sequence ID" value="NZ_NJGU01000006.1"/>
</dbReference>
<dbReference type="AlphaFoldDB" id="A0A246WRG1"/>
<dbReference type="NCBIfam" id="TIGR02523">
    <property type="entry name" value="type_IV_pilV"/>
    <property type="match status" value="1"/>
</dbReference>
<keyword evidence="1" id="KW-1133">Transmembrane helix</keyword>
<dbReference type="InterPro" id="IPR012902">
    <property type="entry name" value="N_methyl_site"/>
</dbReference>
<dbReference type="InterPro" id="IPR045584">
    <property type="entry name" value="Pilin-like"/>
</dbReference>
<evidence type="ECO:0000256" key="1">
    <source>
        <dbReference type="SAM" id="Phobius"/>
    </source>
</evidence>
<feature type="transmembrane region" description="Helical" evidence="1">
    <location>
        <begin position="6"/>
        <end position="30"/>
    </location>
</feature>
<reference evidence="2 3" key="1">
    <citation type="submission" date="2017-06" db="EMBL/GenBank/DDBJ databases">
        <title>Herbaspirillum phytohormonus sp. nov., isolated from the root nodule of Robinia pseudoacacia in lead-zinc mine.</title>
        <authorList>
            <person name="Fan M."/>
            <person name="Lin Y."/>
        </authorList>
    </citation>
    <scope>NUCLEOTIDE SEQUENCE [LARGE SCALE GENOMIC DNA]</scope>
    <source>
        <strain evidence="2 3">HZ10</strain>
    </source>
</reference>
<dbReference type="SUPFAM" id="SSF54523">
    <property type="entry name" value="Pili subunits"/>
    <property type="match status" value="1"/>
</dbReference>
<keyword evidence="1" id="KW-0812">Transmembrane</keyword>
<evidence type="ECO:0000313" key="2">
    <source>
        <dbReference type="EMBL" id="OWY28993.1"/>
    </source>
</evidence>
<gene>
    <name evidence="2" type="primary">pilV</name>
    <name evidence="2" type="ORF">CEJ42_13605</name>
</gene>
<comment type="caution">
    <text evidence="2">The sequence shown here is derived from an EMBL/GenBank/DDBJ whole genome shotgun (WGS) entry which is preliminary data.</text>
</comment>
<dbReference type="EMBL" id="NJGU01000006">
    <property type="protein sequence ID" value="OWY28993.1"/>
    <property type="molecule type" value="Genomic_DNA"/>
</dbReference>
<keyword evidence="1" id="KW-0472">Membrane</keyword>
<dbReference type="Proteomes" id="UP000197596">
    <property type="component" value="Unassembled WGS sequence"/>
</dbReference>
<accession>A0A246WRG1</accession>
<protein>
    <submittedName>
        <fullName evidence="2">Type IV pilus modification protein PilV</fullName>
    </submittedName>
</protein>
<dbReference type="NCBIfam" id="TIGR02532">
    <property type="entry name" value="IV_pilin_GFxxxE"/>
    <property type="match status" value="1"/>
</dbReference>
<sequence length="171" mass="17743">MSSRCSGFTMIEVLVAMLVIGTGALAVVMLQLHAIRSARDNAMQAAATTMAAELAELRAAGRDAASGGDDPYLFTFDATRGAAVVTAPDCAASACDARGFAAANVAQWSARLARELPGARAVVCRDSRPADQPDWQCDASPLSPVVAKLGWKRASDAQAPARPLMTLPVGR</sequence>
<organism evidence="2 3">
    <name type="scientific">Herbaspirillum robiniae</name>
    <dbReference type="NCBI Taxonomy" id="2014887"/>
    <lineage>
        <taxon>Bacteria</taxon>
        <taxon>Pseudomonadati</taxon>
        <taxon>Pseudomonadota</taxon>
        <taxon>Betaproteobacteria</taxon>
        <taxon>Burkholderiales</taxon>
        <taxon>Oxalobacteraceae</taxon>
        <taxon>Herbaspirillum</taxon>
    </lineage>
</organism>
<proteinExistence type="predicted"/>
<evidence type="ECO:0000313" key="3">
    <source>
        <dbReference type="Proteomes" id="UP000197596"/>
    </source>
</evidence>
<name>A0A246WRG1_9BURK</name>